<dbReference type="PANTHER" id="PTHR34216">
    <property type="match status" value="1"/>
</dbReference>
<dbReference type="InterPro" id="IPR002509">
    <property type="entry name" value="NODB_dom"/>
</dbReference>
<dbReference type="PANTHER" id="PTHR34216:SF3">
    <property type="entry name" value="POLY-BETA-1,6-N-ACETYL-D-GLUCOSAMINE N-DEACETYLASE"/>
    <property type="match status" value="1"/>
</dbReference>
<evidence type="ECO:0000256" key="2">
    <source>
        <dbReference type="ARBA" id="ARBA00022729"/>
    </source>
</evidence>
<dbReference type="PROSITE" id="PS51677">
    <property type="entry name" value="NODB"/>
    <property type="match status" value="1"/>
</dbReference>
<dbReference type="GO" id="GO:0005576">
    <property type="term" value="C:extracellular region"/>
    <property type="evidence" value="ECO:0007669"/>
    <property type="project" value="UniProtKB-SubCell"/>
</dbReference>
<dbReference type="GO" id="GO:0005975">
    <property type="term" value="P:carbohydrate metabolic process"/>
    <property type="evidence" value="ECO:0007669"/>
    <property type="project" value="InterPro"/>
</dbReference>
<evidence type="ECO:0000256" key="3">
    <source>
        <dbReference type="SAM" id="Phobius"/>
    </source>
</evidence>
<accession>A0A9D1M146</accession>
<dbReference type="Proteomes" id="UP000824093">
    <property type="component" value="Unassembled WGS sequence"/>
</dbReference>
<gene>
    <name evidence="5" type="ORF">IAB70_03825</name>
</gene>
<keyword evidence="3" id="KW-0812">Transmembrane</keyword>
<dbReference type="EMBL" id="DVNH01000025">
    <property type="protein sequence ID" value="HIU51735.1"/>
    <property type="molecule type" value="Genomic_DNA"/>
</dbReference>
<reference evidence="5" key="1">
    <citation type="submission" date="2020-10" db="EMBL/GenBank/DDBJ databases">
        <authorList>
            <person name="Gilroy R."/>
        </authorList>
    </citation>
    <scope>NUCLEOTIDE SEQUENCE</scope>
    <source>
        <strain evidence="5">CHK195-15760</strain>
    </source>
</reference>
<keyword evidence="3" id="KW-0472">Membrane</keyword>
<protein>
    <submittedName>
        <fullName evidence="5">Polysaccharide deacetylase family protein</fullName>
    </submittedName>
</protein>
<dbReference type="Gene3D" id="3.20.20.370">
    <property type="entry name" value="Glycoside hydrolase/deacetylase"/>
    <property type="match status" value="1"/>
</dbReference>
<evidence type="ECO:0000313" key="6">
    <source>
        <dbReference type="Proteomes" id="UP000824093"/>
    </source>
</evidence>
<proteinExistence type="predicted"/>
<comment type="subcellular location">
    <subcellularLocation>
        <location evidence="1">Secreted</location>
    </subcellularLocation>
</comment>
<evidence type="ECO:0000313" key="5">
    <source>
        <dbReference type="EMBL" id="HIU51735.1"/>
    </source>
</evidence>
<dbReference type="SUPFAM" id="SSF88713">
    <property type="entry name" value="Glycoside hydrolase/deacetylase"/>
    <property type="match status" value="1"/>
</dbReference>
<keyword evidence="2" id="KW-0732">Signal</keyword>
<dbReference type="InterPro" id="IPR011330">
    <property type="entry name" value="Glyco_hydro/deAcase_b/a-brl"/>
</dbReference>
<feature type="transmembrane region" description="Helical" evidence="3">
    <location>
        <begin position="12"/>
        <end position="32"/>
    </location>
</feature>
<dbReference type="GO" id="GO:0016810">
    <property type="term" value="F:hydrolase activity, acting on carbon-nitrogen (but not peptide) bonds"/>
    <property type="evidence" value="ECO:0007669"/>
    <property type="project" value="InterPro"/>
</dbReference>
<feature type="domain" description="NodB homology" evidence="4">
    <location>
        <begin position="105"/>
        <end position="274"/>
    </location>
</feature>
<organism evidence="5 6">
    <name type="scientific">Candidatus Merdicola faecigallinarum</name>
    <dbReference type="NCBI Taxonomy" id="2840862"/>
    <lineage>
        <taxon>Bacteria</taxon>
        <taxon>Bacillati</taxon>
        <taxon>Bacillota</taxon>
        <taxon>Clostridia</taxon>
        <taxon>Candidatus Merdicola</taxon>
    </lineage>
</organism>
<dbReference type="Pfam" id="PF01522">
    <property type="entry name" value="Polysacc_deac_1"/>
    <property type="match status" value="1"/>
</dbReference>
<evidence type="ECO:0000259" key="4">
    <source>
        <dbReference type="PROSITE" id="PS51677"/>
    </source>
</evidence>
<name>A0A9D1M146_9FIRM</name>
<dbReference type="InterPro" id="IPR051398">
    <property type="entry name" value="Polysacch_Deacetylase"/>
</dbReference>
<evidence type="ECO:0000256" key="1">
    <source>
        <dbReference type="ARBA" id="ARBA00004613"/>
    </source>
</evidence>
<comment type="caution">
    <text evidence="5">The sequence shown here is derived from an EMBL/GenBank/DDBJ whole genome shotgun (WGS) entry which is preliminary data.</text>
</comment>
<dbReference type="AlphaFoldDB" id="A0A9D1M146"/>
<keyword evidence="3" id="KW-1133">Transmembrane helix</keyword>
<sequence>MNKEAVKVEIKKIIIVAIFLIGIILILDRVGAEQTYKIAERKISIPIFVYHNIVDDKSEIEYDYMQTTKAKFEEQIIGLKLLGYHFITYDDLIAYKNGEKALSKRSCLITFDDGLKGVYTNAFPIIQKYDVPITAFIINNNMETDLTLSWKEAKEMEESGLVTIASHSMDHVKFDTLSVEEAVKNVNKSYEQIEEKLGKKVQNKIFTYPCGVAKEEQILALEKEGFVQNLTDNKINSSKTLDLSRLHRDYPLNENIIMIMLKMKYREWKYQESI</sequence>
<reference evidence="5" key="2">
    <citation type="journal article" date="2021" name="PeerJ">
        <title>Extensive microbial diversity within the chicken gut microbiome revealed by metagenomics and culture.</title>
        <authorList>
            <person name="Gilroy R."/>
            <person name="Ravi A."/>
            <person name="Getino M."/>
            <person name="Pursley I."/>
            <person name="Horton D.L."/>
            <person name="Alikhan N.F."/>
            <person name="Baker D."/>
            <person name="Gharbi K."/>
            <person name="Hall N."/>
            <person name="Watson M."/>
            <person name="Adriaenssens E.M."/>
            <person name="Foster-Nyarko E."/>
            <person name="Jarju S."/>
            <person name="Secka A."/>
            <person name="Antonio M."/>
            <person name="Oren A."/>
            <person name="Chaudhuri R.R."/>
            <person name="La Ragione R."/>
            <person name="Hildebrand F."/>
            <person name="Pallen M.J."/>
        </authorList>
    </citation>
    <scope>NUCLEOTIDE SEQUENCE</scope>
    <source>
        <strain evidence="5">CHK195-15760</strain>
    </source>
</reference>